<dbReference type="Proteomes" id="UP000292855">
    <property type="component" value="Unassembled WGS sequence"/>
</dbReference>
<evidence type="ECO:0000256" key="2">
    <source>
        <dbReference type="ARBA" id="ARBA00023002"/>
    </source>
</evidence>
<keyword evidence="2 4" id="KW-0560">Oxidoreductase</keyword>
<dbReference type="InterPro" id="IPR050418">
    <property type="entry name" value="D-iso_2-hydroxyacid_DH_PdxB"/>
</dbReference>
<evidence type="ECO:0000259" key="6">
    <source>
        <dbReference type="Pfam" id="PF02826"/>
    </source>
</evidence>
<evidence type="ECO:0000256" key="1">
    <source>
        <dbReference type="ARBA" id="ARBA00005854"/>
    </source>
</evidence>
<feature type="domain" description="D-isomer specific 2-hydroxyacid dehydrogenase NAD-binding" evidence="6">
    <location>
        <begin position="139"/>
        <end position="244"/>
    </location>
</feature>
<dbReference type="PANTHER" id="PTHR43761">
    <property type="entry name" value="D-ISOMER SPECIFIC 2-HYDROXYACID DEHYDROGENASE FAMILY PROTEIN (AFU_ORTHOLOGUE AFUA_1G13630)"/>
    <property type="match status" value="1"/>
</dbReference>
<dbReference type="Pfam" id="PF02826">
    <property type="entry name" value="2-Hacid_dh_C"/>
    <property type="match status" value="1"/>
</dbReference>
<dbReference type="EMBL" id="SGIT01000001">
    <property type="protein sequence ID" value="RZF62102.1"/>
    <property type="molecule type" value="Genomic_DNA"/>
</dbReference>
<evidence type="ECO:0000313" key="8">
    <source>
        <dbReference type="Proteomes" id="UP000292855"/>
    </source>
</evidence>
<keyword evidence="8" id="KW-1185">Reference proteome</keyword>
<comment type="similarity">
    <text evidence="1 4">Belongs to the D-isomer specific 2-hydroxyacid dehydrogenase family.</text>
</comment>
<proteinExistence type="inferred from homology"/>
<reference evidence="7 8" key="1">
    <citation type="submission" date="2019-02" db="EMBL/GenBank/DDBJ databases">
        <authorList>
            <person name="Li Y."/>
        </authorList>
    </citation>
    <scope>NUCLEOTIDE SEQUENCE [LARGE SCALE GENOMIC DNA]</scope>
    <source>
        <strain evidence="7 8">30C10-4-7</strain>
    </source>
</reference>
<feature type="domain" description="D-isomer specific 2-hydroxyacid dehydrogenase catalytic" evidence="5">
    <location>
        <begin position="15"/>
        <end position="302"/>
    </location>
</feature>
<dbReference type="Gene3D" id="3.40.50.720">
    <property type="entry name" value="NAD(P)-binding Rossmann-like Domain"/>
    <property type="match status" value="2"/>
</dbReference>
<evidence type="ECO:0000256" key="4">
    <source>
        <dbReference type="RuleBase" id="RU003719"/>
    </source>
</evidence>
<organism evidence="7 8">
    <name type="scientific">Sphingobacterium corticibacterium</name>
    <dbReference type="NCBI Taxonomy" id="2484746"/>
    <lineage>
        <taxon>Bacteria</taxon>
        <taxon>Pseudomonadati</taxon>
        <taxon>Bacteroidota</taxon>
        <taxon>Sphingobacteriia</taxon>
        <taxon>Sphingobacteriales</taxon>
        <taxon>Sphingobacteriaceae</taxon>
        <taxon>Sphingobacterium</taxon>
    </lineage>
</organism>
<accession>A0A4Q6XWH5</accession>
<dbReference type="RefSeq" id="WP_130140331.1">
    <property type="nucleotide sequence ID" value="NZ_SGIT01000001.1"/>
</dbReference>
<evidence type="ECO:0000256" key="3">
    <source>
        <dbReference type="ARBA" id="ARBA00023027"/>
    </source>
</evidence>
<dbReference type="AlphaFoldDB" id="A0A4Q6XWH5"/>
<sequence>MFKKIVAVEPLNLIPSAEKALFDYAEEVVFYPNSPQSAEEMALRIGDADAVLISYISRLGEDALAQCPNVKYIGMCCSLYTPESANVDIRYANSRGITVLGVRDYGDEGVVEYVMSELVRCLHGFCIRNDGTPQEPWDGVPREITGTKVGIVGLGKSGGMVADALRFFGAEISYFARSEKEDAKQKGYRYLPVRELVKENEVIITCLNRGVVLLHEEEFEAMGDRKILINTGLSPAWDEEPFEKWIERDNRCYCDTLIALGNEKFLTHPNVHCMQVSVGRTRQAFVRLSEKVLANIENYLKTQ</sequence>
<comment type="caution">
    <text evidence="7">The sequence shown here is derived from an EMBL/GenBank/DDBJ whole genome shotgun (WGS) entry which is preliminary data.</text>
</comment>
<dbReference type="InterPro" id="IPR006139">
    <property type="entry name" value="D-isomer_2_OHA_DH_cat_dom"/>
</dbReference>
<evidence type="ECO:0000259" key="5">
    <source>
        <dbReference type="Pfam" id="PF00389"/>
    </source>
</evidence>
<dbReference type="SUPFAM" id="SSF51735">
    <property type="entry name" value="NAD(P)-binding Rossmann-fold domains"/>
    <property type="match status" value="1"/>
</dbReference>
<keyword evidence="3" id="KW-0520">NAD</keyword>
<evidence type="ECO:0000313" key="7">
    <source>
        <dbReference type="EMBL" id="RZF62102.1"/>
    </source>
</evidence>
<dbReference type="InterPro" id="IPR036291">
    <property type="entry name" value="NAD(P)-bd_dom_sf"/>
</dbReference>
<name>A0A4Q6XWH5_9SPHI</name>
<dbReference type="Pfam" id="PF00389">
    <property type="entry name" value="2-Hacid_dh"/>
    <property type="match status" value="1"/>
</dbReference>
<dbReference type="PANTHER" id="PTHR43761:SF1">
    <property type="entry name" value="D-ISOMER SPECIFIC 2-HYDROXYACID DEHYDROGENASE CATALYTIC DOMAIN-CONTAINING PROTEIN-RELATED"/>
    <property type="match status" value="1"/>
</dbReference>
<dbReference type="OrthoDB" id="1522997at2"/>
<dbReference type="InterPro" id="IPR006140">
    <property type="entry name" value="D-isomer_DH_NAD-bd"/>
</dbReference>
<dbReference type="GO" id="GO:0051287">
    <property type="term" value="F:NAD binding"/>
    <property type="evidence" value="ECO:0007669"/>
    <property type="project" value="InterPro"/>
</dbReference>
<dbReference type="GO" id="GO:0016616">
    <property type="term" value="F:oxidoreductase activity, acting on the CH-OH group of donors, NAD or NADP as acceptor"/>
    <property type="evidence" value="ECO:0007669"/>
    <property type="project" value="InterPro"/>
</dbReference>
<protein>
    <submittedName>
        <fullName evidence="7">Dihydrofolate reductase</fullName>
    </submittedName>
</protein>
<gene>
    <name evidence="7" type="ORF">EWE74_04635</name>
</gene>
<dbReference type="SUPFAM" id="SSF52283">
    <property type="entry name" value="Formate/glycerate dehydrogenase catalytic domain-like"/>
    <property type="match status" value="1"/>
</dbReference>